<evidence type="ECO:0000313" key="9">
    <source>
        <dbReference type="Proteomes" id="UP000231990"/>
    </source>
</evidence>
<dbReference type="Pfam" id="PF00149">
    <property type="entry name" value="Metallophos"/>
    <property type="match status" value="1"/>
</dbReference>
<reference evidence="8 9" key="1">
    <citation type="submission" date="2017-07" db="EMBL/GenBank/DDBJ databases">
        <title>Leptospira spp. isolated from tropical soils.</title>
        <authorList>
            <person name="Thibeaux R."/>
            <person name="Iraola G."/>
            <person name="Ferres I."/>
            <person name="Bierque E."/>
            <person name="Girault D."/>
            <person name="Soupe-Gilbert M.-E."/>
            <person name="Picardeau M."/>
            <person name="Goarant C."/>
        </authorList>
    </citation>
    <scope>NUCLEOTIDE SEQUENCE [LARGE SCALE GENOMIC DNA]</scope>
    <source>
        <strain evidence="7 9">FH1-B-B1</strain>
        <strain evidence="6 8">FH1-B-C1</strain>
    </source>
</reference>
<evidence type="ECO:0000256" key="2">
    <source>
        <dbReference type="ARBA" id="ARBA00022801"/>
    </source>
</evidence>
<dbReference type="PANTHER" id="PTHR42988">
    <property type="entry name" value="PHOSPHOHYDROLASE"/>
    <property type="match status" value="1"/>
</dbReference>
<evidence type="ECO:0000313" key="7">
    <source>
        <dbReference type="EMBL" id="PJZ71876.1"/>
    </source>
</evidence>
<comment type="caution">
    <text evidence="7">The sequence shown here is derived from an EMBL/GenBank/DDBJ whole genome shotgun (WGS) entry which is preliminary data.</text>
</comment>
<dbReference type="Proteomes" id="UP000231990">
    <property type="component" value="Unassembled WGS sequence"/>
</dbReference>
<sequence length="290" mass="33983">MKLVHISDLHFPVRLPFFGLKGKMVPGYLNYSLRRRKKYPLELWQALIEDISSRKPDAVIISGDITNVSHYREYHDAFAFLRPLLGENTFMIPGNHDRYTKRAVAGAEPFYEKFFSRWMGEQVPNTKGYLKWKKIGSMMFIGWDSNQPMSILNAYGYVSPEIVQNTIEFLDQKKVKEYILVCHHPIWNPEHQQESYSHRLRNRDEIAKLLLARPPLAYLHGHVHSNWIKFPDPTHPYFVVNSASSTRLPDSHHDSGYHYAELKSKGLEFHRIVYFPNESKFQEAKAISYS</sequence>
<gene>
    <name evidence="6" type="ORF">CH360_15755</name>
    <name evidence="7" type="ORF">CH373_17295</name>
</gene>
<dbReference type="AlphaFoldDB" id="A0A2M9ZIJ2"/>
<dbReference type="EMBL" id="NPDY01000020">
    <property type="protein sequence ID" value="PJZ68546.1"/>
    <property type="molecule type" value="Genomic_DNA"/>
</dbReference>
<protein>
    <submittedName>
        <fullName evidence="7">Phosphohydrolase</fullName>
    </submittedName>
</protein>
<evidence type="ECO:0000256" key="4">
    <source>
        <dbReference type="ARBA" id="ARBA00025742"/>
    </source>
</evidence>
<dbReference type="Proteomes" id="UP000231962">
    <property type="component" value="Unassembled WGS sequence"/>
</dbReference>
<comment type="similarity">
    <text evidence="4">Belongs to the cyclic nucleotide phosphodiesterase class-III family.</text>
</comment>
<dbReference type="PANTHER" id="PTHR42988:SF2">
    <property type="entry name" value="CYCLIC NUCLEOTIDE PHOSPHODIESTERASE CBUA0032-RELATED"/>
    <property type="match status" value="1"/>
</dbReference>
<dbReference type="RefSeq" id="WP_100715012.1">
    <property type="nucleotide sequence ID" value="NZ_NPDY01000020.1"/>
</dbReference>
<evidence type="ECO:0000256" key="1">
    <source>
        <dbReference type="ARBA" id="ARBA00022723"/>
    </source>
</evidence>
<feature type="domain" description="Calcineurin-like phosphoesterase" evidence="5">
    <location>
        <begin position="1"/>
        <end position="225"/>
    </location>
</feature>
<dbReference type="InterPro" id="IPR050884">
    <property type="entry name" value="CNP_phosphodiesterase-III"/>
</dbReference>
<dbReference type="InterPro" id="IPR004843">
    <property type="entry name" value="Calcineurin-like_PHP"/>
</dbReference>
<dbReference type="GO" id="GO:0046872">
    <property type="term" value="F:metal ion binding"/>
    <property type="evidence" value="ECO:0007669"/>
    <property type="project" value="UniProtKB-KW"/>
</dbReference>
<evidence type="ECO:0000259" key="5">
    <source>
        <dbReference type="Pfam" id="PF00149"/>
    </source>
</evidence>
<keyword evidence="8" id="KW-1185">Reference proteome</keyword>
<keyword evidence="3" id="KW-0408">Iron</keyword>
<organism evidence="7 9">
    <name type="scientific">Leptospira perolatii</name>
    <dbReference type="NCBI Taxonomy" id="2023191"/>
    <lineage>
        <taxon>Bacteria</taxon>
        <taxon>Pseudomonadati</taxon>
        <taxon>Spirochaetota</taxon>
        <taxon>Spirochaetia</taxon>
        <taxon>Leptospirales</taxon>
        <taxon>Leptospiraceae</taxon>
        <taxon>Leptospira</taxon>
    </lineage>
</organism>
<dbReference type="Gene3D" id="3.60.21.10">
    <property type="match status" value="1"/>
</dbReference>
<evidence type="ECO:0000256" key="3">
    <source>
        <dbReference type="ARBA" id="ARBA00023004"/>
    </source>
</evidence>
<evidence type="ECO:0000313" key="8">
    <source>
        <dbReference type="Proteomes" id="UP000231962"/>
    </source>
</evidence>
<name>A0A2M9ZIJ2_9LEPT</name>
<accession>A0A2M9ZIJ2</accession>
<dbReference type="OrthoDB" id="371150at2"/>
<evidence type="ECO:0000313" key="6">
    <source>
        <dbReference type="EMBL" id="PJZ68546.1"/>
    </source>
</evidence>
<keyword evidence="1" id="KW-0479">Metal-binding</keyword>
<keyword evidence="2 7" id="KW-0378">Hydrolase</keyword>
<dbReference type="EMBL" id="NPDZ01000017">
    <property type="protein sequence ID" value="PJZ71876.1"/>
    <property type="molecule type" value="Genomic_DNA"/>
</dbReference>
<dbReference type="SUPFAM" id="SSF56300">
    <property type="entry name" value="Metallo-dependent phosphatases"/>
    <property type="match status" value="1"/>
</dbReference>
<dbReference type="InterPro" id="IPR029052">
    <property type="entry name" value="Metallo-depent_PP-like"/>
</dbReference>
<dbReference type="GO" id="GO:0016787">
    <property type="term" value="F:hydrolase activity"/>
    <property type="evidence" value="ECO:0007669"/>
    <property type="project" value="UniProtKB-KW"/>
</dbReference>
<proteinExistence type="inferred from homology"/>